<name>A0A6A6B539_9PEZI</name>
<proteinExistence type="predicted"/>
<accession>A0A6A6B539</accession>
<dbReference type="Pfam" id="PF00651">
    <property type="entry name" value="BTB"/>
    <property type="match status" value="1"/>
</dbReference>
<dbReference type="InterPro" id="IPR011333">
    <property type="entry name" value="SKP1/BTB/POZ_sf"/>
</dbReference>
<dbReference type="OrthoDB" id="3922723at2759"/>
<evidence type="ECO:0000313" key="3">
    <source>
        <dbReference type="Proteomes" id="UP000799438"/>
    </source>
</evidence>
<dbReference type="Proteomes" id="UP000799438">
    <property type="component" value="Unassembled WGS sequence"/>
</dbReference>
<sequence>MRGCGIGTTAWKGHVCILFKELDTAGKYQDSLLKFLKLMNRVHRLLDSGCFSDFKIGCMNETIYNVHKVVLCAQSRYFMDLFDPVSESKKANIGAMVVKHDPDGTMCNTPPNKTPCQLLIFHAELHTAGIHYGIPNLRAISAKRFEMLASDCWSDDEFPKTMKYVYLSNYTQNLRDVLVRACTSSNHMDVLLKKPGFAKLLDDAGPFSRDLVKSLQKHRAAAERASGQRTLVATANAQLSDHGQ</sequence>
<dbReference type="RefSeq" id="XP_033394873.1">
    <property type="nucleotide sequence ID" value="XM_033543388.1"/>
</dbReference>
<organism evidence="2 3">
    <name type="scientific">Aplosporella prunicola CBS 121167</name>
    <dbReference type="NCBI Taxonomy" id="1176127"/>
    <lineage>
        <taxon>Eukaryota</taxon>
        <taxon>Fungi</taxon>
        <taxon>Dikarya</taxon>
        <taxon>Ascomycota</taxon>
        <taxon>Pezizomycotina</taxon>
        <taxon>Dothideomycetes</taxon>
        <taxon>Dothideomycetes incertae sedis</taxon>
        <taxon>Botryosphaeriales</taxon>
        <taxon>Aplosporellaceae</taxon>
        <taxon>Aplosporella</taxon>
    </lineage>
</organism>
<dbReference type="GeneID" id="54300885"/>
<protein>
    <recommendedName>
        <fullName evidence="1">BTB domain-containing protein</fullName>
    </recommendedName>
</protein>
<gene>
    <name evidence="2" type="ORF">K452DRAFT_311087</name>
</gene>
<feature type="domain" description="BTB" evidence="1">
    <location>
        <begin position="52"/>
        <end position="82"/>
    </location>
</feature>
<dbReference type="Gene3D" id="3.30.710.10">
    <property type="entry name" value="Potassium Channel Kv1.1, Chain A"/>
    <property type="match status" value="1"/>
</dbReference>
<dbReference type="PROSITE" id="PS50097">
    <property type="entry name" value="BTB"/>
    <property type="match status" value="1"/>
</dbReference>
<dbReference type="CDD" id="cd18186">
    <property type="entry name" value="BTB_POZ_ZBTB_KLHL-like"/>
    <property type="match status" value="1"/>
</dbReference>
<evidence type="ECO:0000313" key="2">
    <source>
        <dbReference type="EMBL" id="KAF2139160.1"/>
    </source>
</evidence>
<reference evidence="2" key="1">
    <citation type="journal article" date="2020" name="Stud. Mycol.">
        <title>101 Dothideomycetes genomes: a test case for predicting lifestyles and emergence of pathogens.</title>
        <authorList>
            <person name="Haridas S."/>
            <person name="Albert R."/>
            <person name="Binder M."/>
            <person name="Bloem J."/>
            <person name="Labutti K."/>
            <person name="Salamov A."/>
            <person name="Andreopoulos B."/>
            <person name="Baker S."/>
            <person name="Barry K."/>
            <person name="Bills G."/>
            <person name="Bluhm B."/>
            <person name="Cannon C."/>
            <person name="Castanera R."/>
            <person name="Culley D."/>
            <person name="Daum C."/>
            <person name="Ezra D."/>
            <person name="Gonzalez J."/>
            <person name="Henrissat B."/>
            <person name="Kuo A."/>
            <person name="Liang C."/>
            <person name="Lipzen A."/>
            <person name="Lutzoni F."/>
            <person name="Magnuson J."/>
            <person name="Mondo S."/>
            <person name="Nolan M."/>
            <person name="Ohm R."/>
            <person name="Pangilinan J."/>
            <person name="Park H.-J."/>
            <person name="Ramirez L."/>
            <person name="Alfaro M."/>
            <person name="Sun H."/>
            <person name="Tritt A."/>
            <person name="Yoshinaga Y."/>
            <person name="Zwiers L.-H."/>
            <person name="Turgeon B."/>
            <person name="Goodwin S."/>
            <person name="Spatafora J."/>
            <person name="Crous P."/>
            <person name="Grigoriev I."/>
        </authorList>
    </citation>
    <scope>NUCLEOTIDE SEQUENCE</scope>
    <source>
        <strain evidence="2">CBS 121167</strain>
    </source>
</reference>
<dbReference type="PANTHER" id="PTHR47843:SF5">
    <property type="entry name" value="BTB_POZ DOMAIN PROTEIN"/>
    <property type="match status" value="1"/>
</dbReference>
<dbReference type="SUPFAM" id="SSF54695">
    <property type="entry name" value="POZ domain"/>
    <property type="match status" value="1"/>
</dbReference>
<dbReference type="InterPro" id="IPR000210">
    <property type="entry name" value="BTB/POZ_dom"/>
</dbReference>
<dbReference type="PANTHER" id="PTHR47843">
    <property type="entry name" value="BTB DOMAIN-CONTAINING PROTEIN-RELATED"/>
    <property type="match status" value="1"/>
</dbReference>
<dbReference type="EMBL" id="ML995494">
    <property type="protein sequence ID" value="KAF2139160.1"/>
    <property type="molecule type" value="Genomic_DNA"/>
</dbReference>
<evidence type="ECO:0000259" key="1">
    <source>
        <dbReference type="PROSITE" id="PS50097"/>
    </source>
</evidence>
<dbReference type="AlphaFoldDB" id="A0A6A6B539"/>
<keyword evidence="3" id="KW-1185">Reference proteome</keyword>